<reference evidence="1 2" key="1">
    <citation type="submission" date="2019-01" db="EMBL/GenBank/DDBJ databases">
        <title>Draft genome sequences of three monokaryotic isolates of the white-rot basidiomycete fungus Dichomitus squalens.</title>
        <authorList>
            <consortium name="DOE Joint Genome Institute"/>
            <person name="Lopez S.C."/>
            <person name="Andreopoulos B."/>
            <person name="Pangilinan J."/>
            <person name="Lipzen A."/>
            <person name="Riley R."/>
            <person name="Ahrendt S."/>
            <person name="Ng V."/>
            <person name="Barry K."/>
            <person name="Daum C."/>
            <person name="Grigoriev I.V."/>
            <person name="Hilden K.S."/>
            <person name="Makela M.R."/>
            <person name="de Vries R.P."/>
        </authorList>
    </citation>
    <scope>NUCLEOTIDE SEQUENCE [LARGE SCALE GENOMIC DNA]</scope>
    <source>
        <strain evidence="1 2">CBS 464.89</strain>
    </source>
</reference>
<accession>A0A4Q9PQ11</accession>
<keyword evidence="2" id="KW-1185">Reference proteome</keyword>
<dbReference type="EMBL" id="ML145152">
    <property type="protein sequence ID" value="TBU56413.1"/>
    <property type="molecule type" value="Genomic_DNA"/>
</dbReference>
<protein>
    <submittedName>
        <fullName evidence="1">Uncharacterized protein</fullName>
    </submittedName>
</protein>
<organism evidence="1 2">
    <name type="scientific">Dichomitus squalens</name>
    <dbReference type="NCBI Taxonomy" id="114155"/>
    <lineage>
        <taxon>Eukaryota</taxon>
        <taxon>Fungi</taxon>
        <taxon>Dikarya</taxon>
        <taxon>Basidiomycota</taxon>
        <taxon>Agaricomycotina</taxon>
        <taxon>Agaricomycetes</taxon>
        <taxon>Polyporales</taxon>
        <taxon>Polyporaceae</taxon>
        <taxon>Dichomitus</taxon>
    </lineage>
</organism>
<evidence type="ECO:0000313" key="1">
    <source>
        <dbReference type="EMBL" id="TBU56413.1"/>
    </source>
</evidence>
<gene>
    <name evidence="1" type="ORF">BD310DRAFT_617758</name>
</gene>
<proteinExistence type="predicted"/>
<dbReference type="AlphaFoldDB" id="A0A4Q9PQ11"/>
<evidence type="ECO:0000313" key="2">
    <source>
        <dbReference type="Proteomes" id="UP000292082"/>
    </source>
</evidence>
<name>A0A4Q9PQ11_9APHY</name>
<sequence length="154" mass="17881">MRVFVLTADALLRAVFKLPRVRPLSVRQRRLARNPLRRLDRPRMAWYSTNCTVVPLWRRDTIALEVAGVSCTYTLSEICGSPVQEQQQCPLRTAHESPRDYPPSTVPLVNRKPINRFERWPDTYCFGSRVLPPRLDPPHHKVPPFIRELSTRGV</sequence>
<dbReference type="Proteomes" id="UP000292082">
    <property type="component" value="Unassembled WGS sequence"/>
</dbReference>